<protein>
    <submittedName>
        <fullName evidence="3">DNA binding domain-containing protein</fullName>
    </submittedName>
</protein>
<dbReference type="AlphaFoldDB" id="A0AAE3JE98"/>
<feature type="region of interest" description="Disordered" evidence="1">
    <location>
        <begin position="403"/>
        <end position="449"/>
    </location>
</feature>
<dbReference type="Pfam" id="PF13749">
    <property type="entry name" value="HATPase_c_4"/>
    <property type="match status" value="1"/>
</dbReference>
<dbReference type="RefSeq" id="WP_308453432.1">
    <property type="nucleotide sequence ID" value="NZ_JAJEQR010000017.1"/>
</dbReference>
<dbReference type="InterPro" id="IPR007421">
    <property type="entry name" value="Schlafen_AlbA_2_dom"/>
</dbReference>
<dbReference type="Gene3D" id="1.10.10.10">
    <property type="entry name" value="Winged helix-like DNA-binding domain superfamily/Winged helix DNA-binding domain"/>
    <property type="match status" value="1"/>
</dbReference>
<dbReference type="Pfam" id="PF13412">
    <property type="entry name" value="HTH_24"/>
    <property type="match status" value="1"/>
</dbReference>
<evidence type="ECO:0000313" key="3">
    <source>
        <dbReference type="EMBL" id="MCC2230799.1"/>
    </source>
</evidence>
<sequence length="506" mass="57428">MTIEEILAGESKNVEFKVQRPKDSSKYMKTVVAFSNGEGGRIVFGVDDGSRKVVGIPKDIVFSEIDAITTAISDSCEPVVIPDVYLQSIDDKTIIIAEISAGKQRPYYIKSLGIKDGTYIRVSGTSRPAGRDLTAEMYYEDEGRSYDKVIRKDLTVTDEEIAELCHQMKEVAVANAKSKTQTETIRNVTKNVLLSWGLLAEAEDGSIHPTNGYVFLLGKDEFLSQIQCGMFKGTTRAVFIDKREYSGPLWKQIDDAFQFVLRNIHLGARLEGIYRKDIYELPPDSIRELIINAVMNCSFLQNSRIQVAIYDDRLEITSPGGLMPGVTLDKMKEGYSKIRNRALAHAFSYMNLIEAWGSGIPKLLESMQEYGLREPEFCDLEIGFRINLYRKTEDKKSEITQVELIAGDEPDREHSENEKEPKRSQKGAKKEPKKSRKREPKDGAEIRNGILQRMQENPAITQLKLMEEFELTRKRVQIIIKDLQKNGFVERQGSNRSGKWVVKKEE</sequence>
<dbReference type="EMBL" id="JAJEQR010000017">
    <property type="protein sequence ID" value="MCC2230799.1"/>
    <property type="molecule type" value="Genomic_DNA"/>
</dbReference>
<keyword evidence="4" id="KW-1185">Reference proteome</keyword>
<proteinExistence type="predicted"/>
<feature type="domain" description="Schlafen AlbA-2" evidence="2">
    <location>
        <begin position="10"/>
        <end position="129"/>
    </location>
</feature>
<dbReference type="PANTHER" id="PTHR30595">
    <property type="entry name" value="GLPR-RELATED TRANSCRIPTIONAL REPRESSOR"/>
    <property type="match status" value="1"/>
</dbReference>
<dbReference type="InterPro" id="IPR036390">
    <property type="entry name" value="WH_DNA-bd_sf"/>
</dbReference>
<dbReference type="InterPro" id="IPR036388">
    <property type="entry name" value="WH-like_DNA-bd_sf"/>
</dbReference>
<feature type="compositionally biased region" description="Basic and acidic residues" evidence="1">
    <location>
        <begin position="409"/>
        <end position="423"/>
    </location>
</feature>
<gene>
    <name evidence="3" type="ORF">LKD81_07280</name>
</gene>
<evidence type="ECO:0000259" key="2">
    <source>
        <dbReference type="Pfam" id="PF04326"/>
    </source>
</evidence>
<dbReference type="Gene3D" id="3.30.950.30">
    <property type="entry name" value="Schlafen, AAA domain"/>
    <property type="match status" value="1"/>
</dbReference>
<dbReference type="InterPro" id="IPR038461">
    <property type="entry name" value="Schlafen_AlbA_2_dom_sf"/>
</dbReference>
<organism evidence="3 4">
    <name type="scientific">Hominifimenecus microfluidus</name>
    <dbReference type="NCBI Taxonomy" id="2885348"/>
    <lineage>
        <taxon>Bacteria</taxon>
        <taxon>Bacillati</taxon>
        <taxon>Bacillota</taxon>
        <taxon>Clostridia</taxon>
        <taxon>Lachnospirales</taxon>
        <taxon>Lachnospiraceae</taxon>
        <taxon>Hominifimenecus</taxon>
    </lineage>
</organism>
<comment type="caution">
    <text evidence="3">The sequence shown here is derived from an EMBL/GenBank/DDBJ whole genome shotgun (WGS) entry which is preliminary data.</text>
</comment>
<reference evidence="3" key="1">
    <citation type="submission" date="2021-10" db="EMBL/GenBank/DDBJ databases">
        <title>Anaerobic single-cell dispensing facilitates the cultivation of human gut bacteria.</title>
        <authorList>
            <person name="Afrizal A."/>
        </authorList>
    </citation>
    <scope>NUCLEOTIDE SEQUENCE</scope>
    <source>
        <strain evidence="3">CLA-AA-H215</strain>
    </source>
</reference>
<dbReference type="InterPro" id="IPR038475">
    <property type="entry name" value="RecG_C_sf"/>
</dbReference>
<dbReference type="Proteomes" id="UP001198182">
    <property type="component" value="Unassembled WGS sequence"/>
</dbReference>
<name>A0AAE3JE98_9FIRM</name>
<accession>A0AAE3JE98</accession>
<evidence type="ECO:0000313" key="4">
    <source>
        <dbReference type="Proteomes" id="UP001198182"/>
    </source>
</evidence>
<dbReference type="Pfam" id="PF04326">
    <property type="entry name" value="SLFN_AlbA_2"/>
    <property type="match status" value="1"/>
</dbReference>
<feature type="compositionally biased region" description="Basic residues" evidence="1">
    <location>
        <begin position="424"/>
        <end position="438"/>
    </location>
</feature>
<evidence type="ECO:0000256" key="1">
    <source>
        <dbReference type="SAM" id="MobiDB-lite"/>
    </source>
</evidence>
<dbReference type="PANTHER" id="PTHR30595:SF6">
    <property type="entry name" value="SCHLAFEN ALBA-2 DOMAIN-CONTAINING PROTEIN"/>
    <property type="match status" value="1"/>
</dbReference>
<dbReference type="SUPFAM" id="SSF46785">
    <property type="entry name" value="Winged helix' DNA-binding domain"/>
    <property type="match status" value="1"/>
</dbReference>
<dbReference type="Gene3D" id="3.30.565.60">
    <property type="match status" value="1"/>
</dbReference>